<dbReference type="PANTHER" id="PTHR34998:SF9">
    <property type="entry name" value="OS04G0357400 PROTEIN"/>
    <property type="match status" value="1"/>
</dbReference>
<reference evidence="2" key="1">
    <citation type="submission" date="2014-09" db="EMBL/GenBank/DDBJ databases">
        <authorList>
            <person name="Magalhaes I.L.F."/>
            <person name="Oliveira U."/>
            <person name="Santos F.R."/>
            <person name="Vidigal T.H.D.A."/>
            <person name="Brescovit A.D."/>
            <person name="Santos A.J."/>
        </authorList>
    </citation>
    <scope>NUCLEOTIDE SEQUENCE</scope>
    <source>
        <tissue evidence="2">Shoot tissue taken approximately 20 cm above the soil surface</tissue>
    </source>
</reference>
<evidence type="ECO:0000313" key="2">
    <source>
        <dbReference type="EMBL" id="JAD61840.1"/>
    </source>
</evidence>
<dbReference type="AlphaFoldDB" id="A0A0A9BKU0"/>
<organism evidence="2">
    <name type="scientific">Arundo donax</name>
    <name type="common">Giant reed</name>
    <name type="synonym">Donax arundinaceus</name>
    <dbReference type="NCBI Taxonomy" id="35708"/>
    <lineage>
        <taxon>Eukaryota</taxon>
        <taxon>Viridiplantae</taxon>
        <taxon>Streptophyta</taxon>
        <taxon>Embryophyta</taxon>
        <taxon>Tracheophyta</taxon>
        <taxon>Spermatophyta</taxon>
        <taxon>Magnoliopsida</taxon>
        <taxon>Liliopsida</taxon>
        <taxon>Poales</taxon>
        <taxon>Poaceae</taxon>
        <taxon>PACMAD clade</taxon>
        <taxon>Arundinoideae</taxon>
        <taxon>Arundineae</taxon>
        <taxon>Arundo</taxon>
    </lineage>
</organism>
<keyword evidence="1" id="KW-0732">Signal</keyword>
<reference evidence="2" key="2">
    <citation type="journal article" date="2015" name="Data Brief">
        <title>Shoot transcriptome of the giant reed, Arundo donax.</title>
        <authorList>
            <person name="Barrero R.A."/>
            <person name="Guerrero F.D."/>
            <person name="Moolhuijzen P."/>
            <person name="Goolsby J.A."/>
            <person name="Tidwell J."/>
            <person name="Bellgard S.E."/>
            <person name="Bellgard M.I."/>
        </authorList>
    </citation>
    <scope>NUCLEOTIDE SEQUENCE</scope>
    <source>
        <tissue evidence="2">Shoot tissue taken approximately 20 cm above the soil surface</tissue>
    </source>
</reference>
<dbReference type="PANTHER" id="PTHR34998">
    <property type="entry name" value="OS04G0357400 PROTEIN-RELATED"/>
    <property type="match status" value="1"/>
</dbReference>
<proteinExistence type="predicted"/>
<protein>
    <submittedName>
        <fullName evidence="2">Uncharacterized protein</fullName>
    </submittedName>
</protein>
<sequence length="94" mass="9610">MGSKVCVSLLALLIAALALAGGVAAGLAADVSGSAQQLISSRASMPRVEVHRRILGSIKPSSLNPDRPSCIKSCPASGRPYTGRNCQKVYQCAG</sequence>
<feature type="signal peptide" evidence="1">
    <location>
        <begin position="1"/>
        <end position="20"/>
    </location>
</feature>
<accession>A0A0A9BKU0</accession>
<feature type="chain" id="PRO_5002045796" evidence="1">
    <location>
        <begin position="21"/>
        <end position="94"/>
    </location>
</feature>
<evidence type="ECO:0000256" key="1">
    <source>
        <dbReference type="SAM" id="SignalP"/>
    </source>
</evidence>
<dbReference type="EMBL" id="GBRH01236055">
    <property type="protein sequence ID" value="JAD61840.1"/>
    <property type="molecule type" value="Transcribed_RNA"/>
</dbReference>
<name>A0A0A9BKU0_ARUDO</name>